<evidence type="ECO:0000259" key="1">
    <source>
        <dbReference type="Pfam" id="PF01494"/>
    </source>
</evidence>
<comment type="caution">
    <text evidence="2">The sequence shown here is derived from an EMBL/GenBank/DDBJ whole genome shotgun (WGS) entry which is preliminary data.</text>
</comment>
<protein>
    <submittedName>
        <fullName evidence="2">FAD-dependent oxidoreductase</fullName>
    </submittedName>
</protein>
<sequence length="392" mass="43064">MPDRRSGTYSPTDRWSGRVTVDILVVGAGIAGQTLAYWLARHGMRPTLVERAPRPRTGGNGVDLRGQAIEVAERMGIMPRVRAAAADVRGIAFVDATGRAVARIDMRRLQSRGGEVEIMRGDLVALLREVTPPEVEYVFGDSVRTLEEDGGGVTVSFEGGSTRRFDLVVGADGLHSTVRRLAFGPEERFLRHMGYCFAFADADSALGEDRWMTMYNLPGRMAGVYRSGNHAQAKAYLVFRSEPQAYDHRDLGRQRKMLEEAFGRETSWRVRELLDGVLADPDCYVDMLSQARVPSWSSGRVALVGDAAYCASPASGAGAELAVVGAYRLAEELAGASGHRAAFQRYEQGLRGLVRSRQRIGPNVRMMVPKSRLGMWTRNLLASSMGLLARRQ</sequence>
<dbReference type="SUPFAM" id="SSF51905">
    <property type="entry name" value="FAD/NAD(P)-binding domain"/>
    <property type="match status" value="1"/>
</dbReference>
<keyword evidence="3" id="KW-1185">Reference proteome</keyword>
<evidence type="ECO:0000313" key="3">
    <source>
        <dbReference type="Proteomes" id="UP000312512"/>
    </source>
</evidence>
<dbReference type="EMBL" id="VDLX02000013">
    <property type="protein sequence ID" value="KAB8191086.1"/>
    <property type="molecule type" value="Genomic_DNA"/>
</dbReference>
<dbReference type="PANTHER" id="PTHR46865">
    <property type="entry name" value="OXIDOREDUCTASE-RELATED"/>
    <property type="match status" value="1"/>
</dbReference>
<evidence type="ECO:0000313" key="2">
    <source>
        <dbReference type="EMBL" id="KAB8191086.1"/>
    </source>
</evidence>
<dbReference type="GO" id="GO:0071949">
    <property type="term" value="F:FAD binding"/>
    <property type="evidence" value="ECO:0007669"/>
    <property type="project" value="InterPro"/>
</dbReference>
<accession>A0A5C4VI95</accession>
<gene>
    <name evidence="2" type="ORF">FH608_031165</name>
</gene>
<name>A0A5C4VI95_9ACTN</name>
<dbReference type="InterPro" id="IPR051704">
    <property type="entry name" value="FAD_aromatic-hydroxylase"/>
</dbReference>
<dbReference type="Proteomes" id="UP000312512">
    <property type="component" value="Unassembled WGS sequence"/>
</dbReference>
<proteinExistence type="predicted"/>
<organism evidence="2 3">
    <name type="scientific">Nonomuraea phyllanthi</name>
    <dbReference type="NCBI Taxonomy" id="2219224"/>
    <lineage>
        <taxon>Bacteria</taxon>
        <taxon>Bacillati</taxon>
        <taxon>Actinomycetota</taxon>
        <taxon>Actinomycetes</taxon>
        <taxon>Streptosporangiales</taxon>
        <taxon>Streptosporangiaceae</taxon>
        <taxon>Nonomuraea</taxon>
    </lineage>
</organism>
<dbReference type="AlphaFoldDB" id="A0A5C4VI95"/>
<reference evidence="2 3" key="1">
    <citation type="submission" date="2019-10" db="EMBL/GenBank/DDBJ databases">
        <title>Nonomuraea sp. nov., isolated from Phyllanthus amarus.</title>
        <authorList>
            <person name="Klykleung N."/>
            <person name="Tanasupawat S."/>
        </authorList>
    </citation>
    <scope>NUCLEOTIDE SEQUENCE [LARGE SCALE GENOMIC DNA]</scope>
    <source>
        <strain evidence="2 3">PA1-10</strain>
    </source>
</reference>
<feature type="domain" description="FAD-binding" evidence="1">
    <location>
        <begin position="21"/>
        <end position="337"/>
    </location>
</feature>
<dbReference type="Gene3D" id="3.30.9.10">
    <property type="entry name" value="D-Amino Acid Oxidase, subunit A, domain 2"/>
    <property type="match status" value="1"/>
</dbReference>
<dbReference type="Pfam" id="PF01494">
    <property type="entry name" value="FAD_binding_3"/>
    <property type="match status" value="1"/>
</dbReference>
<dbReference type="OrthoDB" id="3356051at2"/>
<dbReference type="Gene3D" id="3.50.50.60">
    <property type="entry name" value="FAD/NAD(P)-binding domain"/>
    <property type="match status" value="1"/>
</dbReference>
<dbReference type="InterPro" id="IPR036188">
    <property type="entry name" value="FAD/NAD-bd_sf"/>
</dbReference>
<dbReference type="PANTHER" id="PTHR46865:SF2">
    <property type="entry name" value="MONOOXYGENASE"/>
    <property type="match status" value="1"/>
</dbReference>
<dbReference type="InterPro" id="IPR002938">
    <property type="entry name" value="FAD-bd"/>
</dbReference>
<dbReference type="PRINTS" id="PR00420">
    <property type="entry name" value="RNGMNOXGNASE"/>
</dbReference>